<comment type="caution">
    <text evidence="2">The sequence shown here is derived from an EMBL/GenBank/DDBJ whole genome shotgun (WGS) entry which is preliminary data.</text>
</comment>
<feature type="region of interest" description="Disordered" evidence="1">
    <location>
        <begin position="1"/>
        <end position="21"/>
    </location>
</feature>
<protein>
    <submittedName>
        <fullName evidence="2">Uncharacterized protein</fullName>
    </submittedName>
</protein>
<keyword evidence="3" id="KW-1185">Reference proteome</keyword>
<dbReference type="EMBL" id="BGPR01042706">
    <property type="protein sequence ID" value="GBO19212.1"/>
    <property type="molecule type" value="Genomic_DNA"/>
</dbReference>
<evidence type="ECO:0000313" key="2">
    <source>
        <dbReference type="EMBL" id="GBO19212.1"/>
    </source>
</evidence>
<dbReference type="Proteomes" id="UP000499080">
    <property type="component" value="Unassembled WGS sequence"/>
</dbReference>
<proteinExistence type="predicted"/>
<evidence type="ECO:0000313" key="3">
    <source>
        <dbReference type="Proteomes" id="UP000499080"/>
    </source>
</evidence>
<dbReference type="AlphaFoldDB" id="A0A4Y2V3Y4"/>
<organism evidence="2 3">
    <name type="scientific">Araneus ventricosus</name>
    <name type="common">Orbweaver spider</name>
    <name type="synonym">Epeira ventricosa</name>
    <dbReference type="NCBI Taxonomy" id="182803"/>
    <lineage>
        <taxon>Eukaryota</taxon>
        <taxon>Metazoa</taxon>
        <taxon>Ecdysozoa</taxon>
        <taxon>Arthropoda</taxon>
        <taxon>Chelicerata</taxon>
        <taxon>Arachnida</taxon>
        <taxon>Araneae</taxon>
        <taxon>Araneomorphae</taxon>
        <taxon>Entelegynae</taxon>
        <taxon>Araneoidea</taxon>
        <taxon>Araneidae</taxon>
        <taxon>Araneus</taxon>
    </lineage>
</organism>
<evidence type="ECO:0000256" key="1">
    <source>
        <dbReference type="SAM" id="MobiDB-lite"/>
    </source>
</evidence>
<sequence>MPDFAASWQPNTGTPIPYSTYLSLPPTKRKSRLLGFSLAREGLTPLLHVSTKAHAPTSLSHFQNANPRPLGFAPVRESFTPLLHVSTKARAPTSPSHLQTQIPACSDFL</sequence>
<name>A0A4Y2V3Y4_ARAVE</name>
<gene>
    <name evidence="2" type="ORF">AVEN_194300_1</name>
</gene>
<reference evidence="2 3" key="1">
    <citation type="journal article" date="2019" name="Sci. Rep.">
        <title>Orb-weaving spider Araneus ventricosus genome elucidates the spidroin gene catalogue.</title>
        <authorList>
            <person name="Kono N."/>
            <person name="Nakamura H."/>
            <person name="Ohtoshi R."/>
            <person name="Moran D.A.P."/>
            <person name="Shinohara A."/>
            <person name="Yoshida Y."/>
            <person name="Fujiwara M."/>
            <person name="Mori M."/>
            <person name="Tomita M."/>
            <person name="Arakawa K."/>
        </authorList>
    </citation>
    <scope>NUCLEOTIDE SEQUENCE [LARGE SCALE GENOMIC DNA]</scope>
</reference>
<accession>A0A4Y2V3Y4</accession>